<organism evidence="8 9">
    <name type="scientific">Paramuricea clavata</name>
    <name type="common">Red gorgonian</name>
    <name type="synonym">Violescent sea-whip</name>
    <dbReference type="NCBI Taxonomy" id="317549"/>
    <lineage>
        <taxon>Eukaryota</taxon>
        <taxon>Metazoa</taxon>
        <taxon>Cnidaria</taxon>
        <taxon>Anthozoa</taxon>
        <taxon>Octocorallia</taxon>
        <taxon>Malacalcyonacea</taxon>
        <taxon>Plexauridae</taxon>
        <taxon>Paramuricea</taxon>
    </lineage>
</organism>
<keyword evidence="8" id="KW-0328">Glycosyltransferase</keyword>
<gene>
    <name evidence="8" type="ORF">PACLA_8A037703</name>
</gene>
<evidence type="ECO:0000256" key="2">
    <source>
        <dbReference type="ARBA" id="ARBA00004687"/>
    </source>
</evidence>
<dbReference type="PIRSF" id="PIRSF008765">
    <property type="entry name" value="PIG-P_GPI19"/>
    <property type="match status" value="1"/>
</dbReference>
<keyword evidence="7" id="KW-0808">Transferase</keyword>
<evidence type="ECO:0000256" key="5">
    <source>
        <dbReference type="ARBA" id="ARBA00022989"/>
    </source>
</evidence>
<comment type="pathway">
    <text evidence="2 7">Glycolipid biosynthesis; glycosylphosphatidylinositol-anchor biosynthesis.</text>
</comment>
<dbReference type="UniPathway" id="UPA00196"/>
<evidence type="ECO:0000256" key="3">
    <source>
        <dbReference type="ARBA" id="ARBA00022502"/>
    </source>
</evidence>
<keyword evidence="4" id="KW-0812">Transmembrane</keyword>
<dbReference type="InterPro" id="IPR052263">
    <property type="entry name" value="GPI_Anchor_Biosynth"/>
</dbReference>
<sequence>MAEHSPSPTPERAIYGFVLYVATYLLFGLYILWAYLPESWLTKLGITYLPQRFWVFAGPMYFCVTFLFVLFCYVSWNLLKTPPLNSMSTLTDQFARKAPEELQDRTSGGCVPPLGDIDITTVNRCLYLRHTNVEQLPVNK</sequence>
<dbReference type="Pfam" id="PF08510">
    <property type="entry name" value="PIG-P"/>
    <property type="match status" value="1"/>
</dbReference>
<dbReference type="EMBL" id="CACRXK020000001">
    <property type="protein sequence ID" value="CAB3976545.1"/>
    <property type="molecule type" value="Genomic_DNA"/>
</dbReference>
<name>A0A7D9D5X6_PARCT</name>
<keyword evidence="6 7" id="KW-0472">Membrane</keyword>
<dbReference type="GO" id="GO:0005783">
    <property type="term" value="C:endoplasmic reticulum"/>
    <property type="evidence" value="ECO:0007669"/>
    <property type="project" value="TreeGrafter"/>
</dbReference>
<dbReference type="PANTHER" id="PTHR46346:SF1">
    <property type="entry name" value="PHOSPHATIDYLINOSITOL N-ACETYLGLUCOSAMINYLTRANSFERASE SUBUNIT P"/>
    <property type="match status" value="1"/>
</dbReference>
<keyword evidence="5" id="KW-1133">Transmembrane helix</keyword>
<keyword evidence="9" id="KW-1185">Reference proteome</keyword>
<comment type="function">
    <text evidence="7">Part of the complex catalyzing the transfer of N-acetylglucosamine from UDP-N-acetylglucosamine to phosphatidylinositol, the first step of GPI biosynthesis.</text>
</comment>
<evidence type="ECO:0000256" key="1">
    <source>
        <dbReference type="ARBA" id="ARBA00004141"/>
    </source>
</evidence>
<keyword evidence="3 7" id="KW-0337">GPI-anchor biosynthesis</keyword>
<dbReference type="InterPro" id="IPR013717">
    <property type="entry name" value="PIG-P"/>
</dbReference>
<dbReference type="Proteomes" id="UP001152795">
    <property type="component" value="Unassembled WGS sequence"/>
</dbReference>
<reference evidence="8" key="1">
    <citation type="submission" date="2020-04" db="EMBL/GenBank/DDBJ databases">
        <authorList>
            <person name="Alioto T."/>
            <person name="Alioto T."/>
            <person name="Gomez Garrido J."/>
        </authorList>
    </citation>
    <scope>NUCLEOTIDE SEQUENCE</scope>
    <source>
        <strain evidence="8">A484AB</strain>
    </source>
</reference>
<dbReference type="GO" id="GO:0006506">
    <property type="term" value="P:GPI anchor biosynthetic process"/>
    <property type="evidence" value="ECO:0007669"/>
    <property type="project" value="UniProtKB-UniPathway"/>
</dbReference>
<evidence type="ECO:0000256" key="6">
    <source>
        <dbReference type="ARBA" id="ARBA00023136"/>
    </source>
</evidence>
<dbReference type="OrthoDB" id="690928at2759"/>
<evidence type="ECO:0000313" key="8">
    <source>
        <dbReference type="EMBL" id="CAB3976545.1"/>
    </source>
</evidence>
<dbReference type="PANTHER" id="PTHR46346">
    <property type="entry name" value="PHOSPHATIDYLINOSITOL N-ACETYLGLUCOSAMINYLTRANSFERASE SUBUNIT P"/>
    <property type="match status" value="1"/>
</dbReference>
<comment type="similarity">
    <text evidence="7">Belongs to the PIGP family.</text>
</comment>
<accession>A0A7D9D5X6</accession>
<dbReference type="AlphaFoldDB" id="A0A7D9D5X6"/>
<comment type="caution">
    <text evidence="8">The sequence shown here is derived from an EMBL/GenBank/DDBJ whole genome shotgun (WGS) entry which is preliminary data.</text>
</comment>
<comment type="subcellular location">
    <subcellularLocation>
        <location evidence="1">Membrane</location>
        <topology evidence="1">Multi-pass membrane protein</topology>
    </subcellularLocation>
</comment>
<proteinExistence type="inferred from homology"/>
<evidence type="ECO:0000256" key="7">
    <source>
        <dbReference type="PIRNR" id="PIRNR008765"/>
    </source>
</evidence>
<dbReference type="InterPro" id="IPR016542">
    <property type="entry name" value="PIG-P_GPI19"/>
</dbReference>
<dbReference type="GO" id="GO:0016020">
    <property type="term" value="C:membrane"/>
    <property type="evidence" value="ECO:0007669"/>
    <property type="project" value="UniProtKB-SubCell"/>
</dbReference>
<dbReference type="GO" id="GO:0017176">
    <property type="term" value="F:phosphatidylinositol N-acetylglucosaminyltransferase activity"/>
    <property type="evidence" value="ECO:0007669"/>
    <property type="project" value="UniProtKB-UniRule"/>
</dbReference>
<evidence type="ECO:0000313" key="9">
    <source>
        <dbReference type="Proteomes" id="UP001152795"/>
    </source>
</evidence>
<evidence type="ECO:0000256" key="4">
    <source>
        <dbReference type="ARBA" id="ARBA00022692"/>
    </source>
</evidence>
<protein>
    <recommendedName>
        <fullName evidence="7">Phosphatidylinositol N-acetylglucosaminyltransferase subunit P</fullName>
    </recommendedName>
</protein>